<evidence type="ECO:0000256" key="1">
    <source>
        <dbReference type="PROSITE-ProRule" id="PRU00169"/>
    </source>
</evidence>
<dbReference type="PROSITE" id="PS50110">
    <property type="entry name" value="RESPONSE_REGULATORY"/>
    <property type="match status" value="1"/>
</dbReference>
<dbReference type="AlphaFoldDB" id="A0A835M201"/>
<comment type="caution">
    <text evidence="3">The sequence shown here is derived from an EMBL/GenBank/DDBJ whole genome shotgun (WGS) entry which is preliminary data.</text>
</comment>
<evidence type="ECO:0000259" key="2">
    <source>
        <dbReference type="PROSITE" id="PS50110"/>
    </source>
</evidence>
<dbReference type="OrthoDB" id="21225at2759"/>
<dbReference type="Pfam" id="PF00072">
    <property type="entry name" value="Response_reg"/>
    <property type="match status" value="1"/>
</dbReference>
<comment type="caution">
    <text evidence="1">Lacks conserved residue(s) required for the propagation of feature annotation.</text>
</comment>
<feature type="domain" description="Response regulatory" evidence="2">
    <location>
        <begin position="27"/>
        <end position="141"/>
    </location>
</feature>
<dbReference type="InterPro" id="IPR052048">
    <property type="entry name" value="ST_Response_Regulator"/>
</dbReference>
<dbReference type="Gene3D" id="3.40.50.2300">
    <property type="match status" value="1"/>
</dbReference>
<evidence type="ECO:0000313" key="3">
    <source>
        <dbReference type="EMBL" id="KAF9616703.1"/>
    </source>
</evidence>
<dbReference type="PANTHER" id="PTHR43228">
    <property type="entry name" value="TWO-COMPONENT RESPONSE REGULATOR"/>
    <property type="match status" value="1"/>
</dbReference>
<reference evidence="3 4" key="1">
    <citation type="submission" date="2020-10" db="EMBL/GenBank/DDBJ databases">
        <title>The Coptis chinensis genome and diversification of protoberbering-type alkaloids.</title>
        <authorList>
            <person name="Wang B."/>
            <person name="Shu S."/>
            <person name="Song C."/>
            <person name="Liu Y."/>
        </authorList>
    </citation>
    <scope>NUCLEOTIDE SEQUENCE [LARGE SCALE GENOMIC DNA]</scope>
    <source>
        <strain evidence="3">HL-2020</strain>
        <tissue evidence="3">Leaf</tissue>
    </source>
</reference>
<gene>
    <name evidence="3" type="ORF">IFM89_031720</name>
</gene>
<proteinExistence type="predicted"/>
<dbReference type="InterPro" id="IPR001789">
    <property type="entry name" value="Sig_transdc_resp-reg_receiver"/>
</dbReference>
<name>A0A835M201_9MAGN</name>
<dbReference type="Proteomes" id="UP000631114">
    <property type="component" value="Unassembled WGS sequence"/>
</dbReference>
<keyword evidence="4" id="KW-1185">Reference proteome</keyword>
<dbReference type="EMBL" id="JADFTS010000003">
    <property type="protein sequence ID" value="KAF9616703.1"/>
    <property type="molecule type" value="Genomic_DNA"/>
</dbReference>
<dbReference type="GO" id="GO:0000160">
    <property type="term" value="P:phosphorelay signal transduction system"/>
    <property type="evidence" value="ECO:0007669"/>
    <property type="project" value="InterPro"/>
</dbReference>
<protein>
    <recommendedName>
        <fullName evidence="2">Response regulatory domain-containing protein</fullName>
    </recommendedName>
</protein>
<organism evidence="3 4">
    <name type="scientific">Coptis chinensis</name>
    <dbReference type="NCBI Taxonomy" id="261450"/>
    <lineage>
        <taxon>Eukaryota</taxon>
        <taxon>Viridiplantae</taxon>
        <taxon>Streptophyta</taxon>
        <taxon>Embryophyta</taxon>
        <taxon>Tracheophyta</taxon>
        <taxon>Spermatophyta</taxon>
        <taxon>Magnoliopsida</taxon>
        <taxon>Ranunculales</taxon>
        <taxon>Ranunculaceae</taxon>
        <taxon>Coptidoideae</taxon>
        <taxon>Coptis</taxon>
    </lineage>
</organism>
<evidence type="ECO:0000313" key="4">
    <source>
        <dbReference type="Proteomes" id="UP000631114"/>
    </source>
</evidence>
<sequence length="144" mass="15994">MGCSTSNNEEHMANIDIDALGVRNRMIVLSVDVISLPSTILRGFLRALGANVQEVEDGFEAITVCQSGVAFKAIFINMDFPYNEGAQTVKFLREMGIRSKLVGVTAHQNDMIPEFMQAGLDYCMEMPVQIETVSMVLREIEEDD</sequence>
<accession>A0A835M201</accession>
<dbReference type="InterPro" id="IPR011006">
    <property type="entry name" value="CheY-like_superfamily"/>
</dbReference>
<dbReference type="SUPFAM" id="SSF52172">
    <property type="entry name" value="CheY-like"/>
    <property type="match status" value="1"/>
</dbReference>
<dbReference type="PANTHER" id="PTHR43228:SF1">
    <property type="entry name" value="TWO-COMPONENT RESPONSE REGULATOR ARR22"/>
    <property type="match status" value="1"/>
</dbReference>